<gene>
    <name evidence="2" type="ORF">MPDQ_008082</name>
</gene>
<dbReference type="STRING" id="5098.A0A507QV22"/>
<reference evidence="2 3" key="1">
    <citation type="submission" date="2019-06" db="EMBL/GenBank/DDBJ databases">
        <title>Wine fermentation using esterase from Monascus purpureus.</title>
        <authorList>
            <person name="Geng C."/>
            <person name="Zhang Y."/>
        </authorList>
    </citation>
    <scope>NUCLEOTIDE SEQUENCE [LARGE SCALE GENOMIC DNA]</scope>
    <source>
        <strain evidence="2">HQ1</strain>
    </source>
</reference>
<evidence type="ECO:0000256" key="1">
    <source>
        <dbReference type="SAM" id="MobiDB-lite"/>
    </source>
</evidence>
<organism evidence="2 3">
    <name type="scientific">Monascus purpureus</name>
    <name type="common">Red mold</name>
    <name type="synonym">Monascus anka</name>
    <dbReference type="NCBI Taxonomy" id="5098"/>
    <lineage>
        <taxon>Eukaryota</taxon>
        <taxon>Fungi</taxon>
        <taxon>Dikarya</taxon>
        <taxon>Ascomycota</taxon>
        <taxon>Pezizomycotina</taxon>
        <taxon>Eurotiomycetes</taxon>
        <taxon>Eurotiomycetidae</taxon>
        <taxon>Eurotiales</taxon>
        <taxon>Aspergillaceae</taxon>
        <taxon>Monascus</taxon>
    </lineage>
</organism>
<feature type="compositionally biased region" description="Polar residues" evidence="1">
    <location>
        <begin position="322"/>
        <end position="344"/>
    </location>
</feature>
<dbReference type="EMBL" id="VIFY01000095">
    <property type="protein sequence ID" value="TQB70794.1"/>
    <property type="molecule type" value="Genomic_DNA"/>
</dbReference>
<protein>
    <submittedName>
        <fullName evidence="2">Uncharacterized protein</fullName>
    </submittedName>
</protein>
<evidence type="ECO:0000313" key="2">
    <source>
        <dbReference type="EMBL" id="TQB70794.1"/>
    </source>
</evidence>
<feature type="region of interest" description="Disordered" evidence="1">
    <location>
        <begin position="211"/>
        <end position="403"/>
    </location>
</feature>
<dbReference type="Proteomes" id="UP000319663">
    <property type="component" value="Unassembled WGS sequence"/>
</dbReference>
<evidence type="ECO:0000313" key="3">
    <source>
        <dbReference type="Proteomes" id="UP000319663"/>
    </source>
</evidence>
<comment type="caution">
    <text evidence="2">The sequence shown here is derived from an EMBL/GenBank/DDBJ whole genome shotgun (WGS) entry which is preliminary data.</text>
</comment>
<keyword evidence="3" id="KW-1185">Reference proteome</keyword>
<feature type="compositionally biased region" description="Polar residues" evidence="1">
    <location>
        <begin position="255"/>
        <end position="266"/>
    </location>
</feature>
<dbReference type="OrthoDB" id="4204700at2759"/>
<accession>A0A507QV22</accession>
<dbReference type="AlphaFoldDB" id="A0A507QV22"/>
<proteinExistence type="predicted"/>
<feature type="compositionally biased region" description="Low complexity" evidence="1">
    <location>
        <begin position="353"/>
        <end position="365"/>
    </location>
</feature>
<name>A0A507QV22_MONPU</name>
<feature type="compositionally biased region" description="Basic and acidic residues" evidence="1">
    <location>
        <begin position="370"/>
        <end position="392"/>
    </location>
</feature>
<sequence>MVLDDASPQAGAYNGDSFGGNREYMDMEDGSLAMNRYRIMADNFVRPDPFTLYFGFFGKTPWLRRCTARLQAQEQKVKVLVDRPPTQSEMEAFATVTSRSLYYSKAGTPLGLAAGLAHVYYSLRKFDPERSGGIRTLTAAAANLLRAEPQVALAVVASSGVKVFLWTVGLTTVTSGFAAFSETKDVLLDSRLSGFVEDLKRQNPEDVQKRKLAMVQERHRQIQQRREQQQPQGGAYAESREHDDGSYGTSDEDTFNATQFSPQGKTPDQPRAMPDTIGKPHVYGNHGTIESPTGSKNLDFFDDDDASPTAPEYRNEGIWSRPNPSAPQGSTWERIRQQNGITRRSVQEDFRGPSQSPSSDRSQTSYEFGKQQEREQAQADFDRLLEAERNRSDTSGTGGQWGQ</sequence>
<feature type="compositionally biased region" description="Basic and acidic residues" evidence="1">
    <location>
        <begin position="216"/>
        <end position="228"/>
    </location>
</feature>